<reference evidence="6 7" key="1">
    <citation type="submission" date="2020-10" db="EMBL/GenBank/DDBJ databases">
        <title>Pygocentrus nattereri (red-bellied piranha) genome, fPygNat1, primary haplotype.</title>
        <authorList>
            <person name="Myers G."/>
            <person name="Meyer A."/>
            <person name="Karagic N."/>
            <person name="Pippel M."/>
            <person name="Winkler S."/>
            <person name="Tracey A."/>
            <person name="Wood J."/>
            <person name="Formenti G."/>
            <person name="Howe K."/>
            <person name="Fedrigo O."/>
            <person name="Jarvis E.D."/>
        </authorList>
    </citation>
    <scope>NUCLEOTIDE SEQUENCE [LARGE SCALE GENOMIC DNA]</scope>
</reference>
<dbReference type="Pfam" id="PF07686">
    <property type="entry name" value="V-set"/>
    <property type="match status" value="1"/>
</dbReference>
<dbReference type="Ensembl" id="ENSPNAT00000052699.1">
    <property type="protein sequence ID" value="ENSPNAP00000062496.1"/>
    <property type="gene ID" value="ENSPNAG00000002749.2"/>
</dbReference>
<evidence type="ECO:0000256" key="4">
    <source>
        <dbReference type="SAM" id="SignalP"/>
    </source>
</evidence>
<organism evidence="6 7">
    <name type="scientific">Pygocentrus nattereri</name>
    <name type="common">Red-bellied piranha</name>
    <dbReference type="NCBI Taxonomy" id="42514"/>
    <lineage>
        <taxon>Eukaryota</taxon>
        <taxon>Metazoa</taxon>
        <taxon>Chordata</taxon>
        <taxon>Craniata</taxon>
        <taxon>Vertebrata</taxon>
        <taxon>Euteleostomi</taxon>
        <taxon>Actinopterygii</taxon>
        <taxon>Neopterygii</taxon>
        <taxon>Teleostei</taxon>
        <taxon>Ostariophysi</taxon>
        <taxon>Characiformes</taxon>
        <taxon>Characoidei</taxon>
        <taxon>Pygocentrus</taxon>
    </lineage>
</organism>
<keyword evidence="7" id="KW-1185">Reference proteome</keyword>
<gene>
    <name evidence="6" type="primary">TIMD4</name>
</gene>
<protein>
    <recommendedName>
        <fullName evidence="5">Immunoglobulin domain-containing protein</fullName>
    </recommendedName>
</protein>
<dbReference type="Ensembl" id="ENSPNAT00000047756.1">
    <property type="protein sequence ID" value="ENSPNAP00000066352.1"/>
    <property type="gene ID" value="ENSPNAG00000002749.2"/>
</dbReference>
<keyword evidence="3" id="KW-0472">Membrane</keyword>
<dbReference type="PANTHER" id="PTHR11860:SF87">
    <property type="entry name" value="CMRF35-LIKE MOLECULE 8"/>
    <property type="match status" value="1"/>
</dbReference>
<evidence type="ECO:0000256" key="2">
    <source>
        <dbReference type="ARBA" id="ARBA00022692"/>
    </source>
</evidence>
<feature type="domain" description="Immunoglobulin" evidence="5">
    <location>
        <begin position="21"/>
        <end position="117"/>
    </location>
</feature>
<dbReference type="Gene3D" id="2.60.40.10">
    <property type="entry name" value="Immunoglobulins"/>
    <property type="match status" value="1"/>
</dbReference>
<evidence type="ECO:0000256" key="3">
    <source>
        <dbReference type="ARBA" id="ARBA00023136"/>
    </source>
</evidence>
<dbReference type="InterPro" id="IPR013783">
    <property type="entry name" value="Ig-like_fold"/>
</dbReference>
<comment type="subcellular location">
    <subcellularLocation>
        <location evidence="1">Membrane</location>
    </subcellularLocation>
</comment>
<proteinExistence type="predicted"/>
<dbReference type="STRING" id="42514.ENSPNAP00000007724"/>
<dbReference type="Ensembl" id="ENSPNAT00000001365.2">
    <property type="protein sequence ID" value="ENSPNAP00000007724.2"/>
    <property type="gene ID" value="ENSPNAG00000002749.2"/>
</dbReference>
<dbReference type="PANTHER" id="PTHR11860">
    <property type="entry name" value="POLYMERIC-IMMUNOGLOBULIN RECEPTOR"/>
    <property type="match status" value="1"/>
</dbReference>
<evidence type="ECO:0000259" key="5">
    <source>
        <dbReference type="SMART" id="SM00409"/>
    </source>
</evidence>
<dbReference type="GO" id="GO:0004888">
    <property type="term" value="F:transmembrane signaling receptor activity"/>
    <property type="evidence" value="ECO:0007669"/>
    <property type="project" value="TreeGrafter"/>
</dbReference>
<reference evidence="6" key="2">
    <citation type="submission" date="2025-05" db="UniProtKB">
        <authorList>
            <consortium name="Ensembl"/>
        </authorList>
    </citation>
    <scope>IDENTIFICATION</scope>
</reference>
<dbReference type="GO" id="GO:0005886">
    <property type="term" value="C:plasma membrane"/>
    <property type="evidence" value="ECO:0007669"/>
    <property type="project" value="TreeGrafter"/>
</dbReference>
<feature type="signal peptide" evidence="4">
    <location>
        <begin position="1"/>
        <end position="17"/>
    </location>
</feature>
<dbReference type="Proteomes" id="UP001501920">
    <property type="component" value="Chromosome 12"/>
</dbReference>
<dbReference type="InterPro" id="IPR036179">
    <property type="entry name" value="Ig-like_dom_sf"/>
</dbReference>
<dbReference type="SMART" id="SM00409">
    <property type="entry name" value="IG"/>
    <property type="match status" value="1"/>
</dbReference>
<dbReference type="GeneTree" id="ENSGT00950000182977"/>
<dbReference type="OMA" id="FARTNTK"/>
<dbReference type="InterPro" id="IPR013106">
    <property type="entry name" value="Ig_V-set"/>
</dbReference>
<evidence type="ECO:0000256" key="1">
    <source>
        <dbReference type="ARBA" id="ARBA00004370"/>
    </source>
</evidence>
<sequence length="203" mass="22502">MRCFCVVIWILLSEVAAEAPDIRVAGHVGGSVKIQCPHLLAKTNTKYFCRYPCIKNQDMLIKSGQSLTGRYTLEDSGNGDITVTIIDLQKSDAGTYWCGVERLLMMDTYHEVLLTVTDAPSTHKHPPKATPTAAAVRTVRFKFFTTSSSTLPPSITHHPPSPPPLHLNQHFQLSTHSTSHHLPELIHSGQAEQDIEAFFLENS</sequence>
<dbReference type="SUPFAM" id="SSF48726">
    <property type="entry name" value="Immunoglobulin"/>
    <property type="match status" value="1"/>
</dbReference>
<name>A0A3B4CBB2_PYGNA</name>
<dbReference type="InterPro" id="IPR050671">
    <property type="entry name" value="CD300_family_receptors"/>
</dbReference>
<evidence type="ECO:0000313" key="6">
    <source>
        <dbReference type="Ensembl" id="ENSPNAP00000007724.2"/>
    </source>
</evidence>
<evidence type="ECO:0000313" key="7">
    <source>
        <dbReference type="Proteomes" id="UP001501920"/>
    </source>
</evidence>
<dbReference type="AlphaFoldDB" id="A0A3B4CBB2"/>
<dbReference type="InterPro" id="IPR003599">
    <property type="entry name" value="Ig_sub"/>
</dbReference>
<keyword evidence="2" id="KW-0812">Transmembrane</keyword>
<accession>A0A3B4CBB2</accession>
<feature type="chain" id="PRO_5044589677" description="Immunoglobulin domain-containing protein" evidence="4">
    <location>
        <begin position="18"/>
        <end position="203"/>
    </location>
</feature>
<keyword evidence="4" id="KW-0732">Signal</keyword>